<dbReference type="Proteomes" id="UP000887575">
    <property type="component" value="Unassembled WGS sequence"/>
</dbReference>
<reference evidence="3" key="1">
    <citation type="submission" date="2024-02" db="UniProtKB">
        <authorList>
            <consortium name="WormBaseParasite"/>
        </authorList>
    </citation>
    <scope>IDENTIFICATION</scope>
</reference>
<dbReference type="Gene3D" id="2.30.30.140">
    <property type="match status" value="1"/>
</dbReference>
<organism evidence="2 3">
    <name type="scientific">Mesorhabditis belari</name>
    <dbReference type="NCBI Taxonomy" id="2138241"/>
    <lineage>
        <taxon>Eukaryota</taxon>
        <taxon>Metazoa</taxon>
        <taxon>Ecdysozoa</taxon>
        <taxon>Nematoda</taxon>
        <taxon>Chromadorea</taxon>
        <taxon>Rhabditida</taxon>
        <taxon>Rhabditina</taxon>
        <taxon>Rhabditomorpha</taxon>
        <taxon>Rhabditoidea</taxon>
        <taxon>Rhabditidae</taxon>
        <taxon>Mesorhabditinae</taxon>
        <taxon>Mesorhabditis</taxon>
    </lineage>
</organism>
<dbReference type="InterPro" id="IPR035437">
    <property type="entry name" value="SNase_OB-fold_sf"/>
</dbReference>
<dbReference type="Gene3D" id="2.40.50.90">
    <property type="match status" value="1"/>
</dbReference>
<dbReference type="InterPro" id="IPR002999">
    <property type="entry name" value="Tudor"/>
</dbReference>
<dbReference type="WBParaSite" id="MBELARI_LOCUS4453">
    <property type="protein sequence ID" value="MBELARI_LOCUS4453"/>
    <property type="gene ID" value="MBELARI_LOCUS4453"/>
</dbReference>
<accession>A0AAF3FBW9</accession>
<dbReference type="Pfam" id="PF00567">
    <property type="entry name" value="TUDOR"/>
    <property type="match status" value="1"/>
</dbReference>
<evidence type="ECO:0000313" key="2">
    <source>
        <dbReference type="Proteomes" id="UP000887575"/>
    </source>
</evidence>
<sequence length="316" mass="35831">MFSGRAQQDLQEGGWSIHNNGFLSNHRRMKPESSSGSFSHRLQCDGYKSNGFIRNNPAKTPQMIYSSDLPFDQEVIAELVEGPLDFENNDGELSFFVRMKEFPDDSYYHMQRALDRYVTTKSPDVNVPKDGDCVIAARQGVGYRGRVVHSDDGYHLYLFDHGVARLVKEMWLINNSKDHATKLFHLSGAVVECQLAGVQFKDSSSKEKVRQVLDALRERPNVTIRLTRVGFNGKVNLVKMLVQYDSVQPSISDFGLAIIEHDFGVYAPSTKKPTTYNRSELLQLRDLADVGKDLSVGLHRMNIHKDDMPPETTKHH</sequence>
<evidence type="ECO:0000313" key="3">
    <source>
        <dbReference type="WBParaSite" id="MBELARI_LOCUS4453"/>
    </source>
</evidence>
<dbReference type="GO" id="GO:0005737">
    <property type="term" value="C:cytoplasm"/>
    <property type="evidence" value="ECO:0007669"/>
    <property type="project" value="UniProtKB-ARBA"/>
</dbReference>
<name>A0AAF3FBW9_9BILA</name>
<feature type="domain" description="Tudor" evidence="1">
    <location>
        <begin position="93"/>
        <end position="197"/>
    </location>
</feature>
<proteinExistence type="predicted"/>
<keyword evidence="2" id="KW-1185">Reference proteome</keyword>
<protein>
    <submittedName>
        <fullName evidence="3">Tudor domain-containing protein</fullName>
    </submittedName>
</protein>
<dbReference type="AlphaFoldDB" id="A0AAF3FBW9"/>
<evidence type="ECO:0000259" key="1">
    <source>
        <dbReference type="Pfam" id="PF00567"/>
    </source>
</evidence>